<dbReference type="Proteomes" id="UP001465976">
    <property type="component" value="Unassembled WGS sequence"/>
</dbReference>
<sequence length="238" mass="26689">MSLLTSDRKGFLRRLSSIREKVVDPFTSFYLPCLCKTSLSWVAEQGPTVSSILVDNDPDSQFDKRKPPEKYIIAGFDDDGYDSDALDDLSERLSISDDHPERPVQLVVLVLESIQEHRMLALDFDHGMSVIRDLCEEGSTQGWKTDIAILDSVDQSNPGSTNMILESLAVSCVPGAIVEVSFILRRIVVLDERKERFQAEMVSVKVHMLPPDNGDSAVLETLADELPKQRVLKRARLE</sequence>
<evidence type="ECO:0000313" key="1">
    <source>
        <dbReference type="EMBL" id="KAL0576675.1"/>
    </source>
</evidence>
<name>A0ABR3FMN0_9AGAR</name>
<organism evidence="1 2">
    <name type="scientific">Marasmius crinis-equi</name>
    <dbReference type="NCBI Taxonomy" id="585013"/>
    <lineage>
        <taxon>Eukaryota</taxon>
        <taxon>Fungi</taxon>
        <taxon>Dikarya</taxon>
        <taxon>Basidiomycota</taxon>
        <taxon>Agaricomycotina</taxon>
        <taxon>Agaricomycetes</taxon>
        <taxon>Agaricomycetidae</taxon>
        <taxon>Agaricales</taxon>
        <taxon>Marasmiineae</taxon>
        <taxon>Marasmiaceae</taxon>
        <taxon>Marasmius</taxon>
    </lineage>
</organism>
<reference evidence="1 2" key="1">
    <citation type="submission" date="2024-02" db="EMBL/GenBank/DDBJ databases">
        <title>A draft genome for the cacao thread blight pathogen Marasmius crinis-equi.</title>
        <authorList>
            <person name="Cohen S.P."/>
            <person name="Baruah I.K."/>
            <person name="Amoako-Attah I."/>
            <person name="Bukari Y."/>
            <person name="Meinhardt L.W."/>
            <person name="Bailey B.A."/>
        </authorList>
    </citation>
    <scope>NUCLEOTIDE SEQUENCE [LARGE SCALE GENOMIC DNA]</scope>
    <source>
        <strain evidence="1 2">GH-76</strain>
    </source>
</reference>
<proteinExistence type="predicted"/>
<dbReference type="EMBL" id="JBAHYK010000208">
    <property type="protein sequence ID" value="KAL0576675.1"/>
    <property type="molecule type" value="Genomic_DNA"/>
</dbReference>
<comment type="caution">
    <text evidence="1">The sequence shown here is derived from an EMBL/GenBank/DDBJ whole genome shotgun (WGS) entry which is preliminary data.</text>
</comment>
<protein>
    <submittedName>
        <fullName evidence="1">Uncharacterized protein</fullName>
    </submittedName>
</protein>
<keyword evidence="2" id="KW-1185">Reference proteome</keyword>
<evidence type="ECO:0000313" key="2">
    <source>
        <dbReference type="Proteomes" id="UP001465976"/>
    </source>
</evidence>
<gene>
    <name evidence="1" type="ORF">V5O48_005302</name>
</gene>
<accession>A0ABR3FMN0</accession>